<protein>
    <submittedName>
        <fullName evidence="9">Putative G protein-coupled receptor alpha</fullName>
    </submittedName>
</protein>
<feature type="transmembrane region" description="Helical" evidence="7">
    <location>
        <begin position="65"/>
        <end position="87"/>
    </location>
</feature>
<feature type="region of interest" description="Disordered" evidence="6">
    <location>
        <begin position="311"/>
        <end position="333"/>
    </location>
</feature>
<evidence type="ECO:0000313" key="10">
    <source>
        <dbReference type="Proteomes" id="UP000799428"/>
    </source>
</evidence>
<dbReference type="OrthoDB" id="444631at2759"/>
<dbReference type="EMBL" id="MU005783">
    <property type="protein sequence ID" value="KAF2704110.1"/>
    <property type="molecule type" value="Genomic_DNA"/>
</dbReference>
<evidence type="ECO:0000256" key="2">
    <source>
        <dbReference type="ARBA" id="ARBA00022692"/>
    </source>
</evidence>
<feature type="transmembrane region" description="Helical" evidence="7">
    <location>
        <begin position="120"/>
        <end position="136"/>
    </location>
</feature>
<proteinExistence type="inferred from homology"/>
<keyword evidence="2 7" id="KW-0812">Transmembrane</keyword>
<dbReference type="PANTHER" id="PTHR33048">
    <property type="entry name" value="PTH11-LIKE INTEGRAL MEMBRANE PROTEIN (AFU_ORTHOLOGUE AFUA_5G11245)"/>
    <property type="match status" value="1"/>
</dbReference>
<feature type="transmembrane region" description="Helical" evidence="7">
    <location>
        <begin position="32"/>
        <end position="53"/>
    </location>
</feature>
<feature type="transmembrane region" description="Helical" evidence="7">
    <location>
        <begin position="148"/>
        <end position="170"/>
    </location>
</feature>
<dbReference type="PANTHER" id="PTHR33048:SF47">
    <property type="entry name" value="INTEGRAL MEMBRANE PROTEIN-RELATED"/>
    <property type="match status" value="1"/>
</dbReference>
<keyword evidence="3 7" id="KW-1133">Transmembrane helix</keyword>
<comment type="subcellular location">
    <subcellularLocation>
        <location evidence="1">Membrane</location>
        <topology evidence="1">Multi-pass membrane protein</topology>
    </subcellularLocation>
</comment>
<sequence length="361" mass="40316">MYLFPRQDAPPTLAPPGVTPNYTNPDSIGPRILVACPLLGALALIFLVFRVTIKTRVLGMWGMDDTFIVIATCFAIARVAFNILIVAKYMTGRHTWDIPPEELVHIGNGGKNGLFIGDMIYFWGIMFTKLSILTLYRNVFKVHRRFRFLVYVMMALVVSYCLIFFFITAFDCNPVAKNWHLIGWSGGGTCVDMIKINYAAGGINIFTDTAILVMPLPLIVRLHLDKVRKIGLLAIFATGLFVVACSVIRQIVIVKTFKDFDQNRSVVGQIIWLTAELCVGIVCASMPSLAPLYTRRIVHNMVPESWRSYFSRSKGSTGISKRPSSNRSTEFGSQLLDSRSNIELVEDVQATVKGNATQKVF</sequence>
<evidence type="ECO:0000256" key="1">
    <source>
        <dbReference type="ARBA" id="ARBA00004141"/>
    </source>
</evidence>
<keyword evidence="10" id="KW-1185">Reference proteome</keyword>
<keyword evidence="9" id="KW-0675">Receptor</keyword>
<evidence type="ECO:0000313" key="9">
    <source>
        <dbReference type="EMBL" id="KAF2704110.1"/>
    </source>
</evidence>
<dbReference type="Pfam" id="PF20684">
    <property type="entry name" value="Fung_rhodopsin"/>
    <property type="match status" value="1"/>
</dbReference>
<keyword evidence="4 7" id="KW-0472">Membrane</keyword>
<dbReference type="InterPro" id="IPR049326">
    <property type="entry name" value="Rhodopsin_dom_fungi"/>
</dbReference>
<feature type="region of interest" description="Disordered" evidence="6">
    <location>
        <begin position="1"/>
        <end position="20"/>
    </location>
</feature>
<evidence type="ECO:0000256" key="3">
    <source>
        <dbReference type="ARBA" id="ARBA00022989"/>
    </source>
</evidence>
<accession>A0A6G1JUD1</accession>
<evidence type="ECO:0000256" key="4">
    <source>
        <dbReference type="ARBA" id="ARBA00023136"/>
    </source>
</evidence>
<evidence type="ECO:0000259" key="8">
    <source>
        <dbReference type="Pfam" id="PF20684"/>
    </source>
</evidence>
<name>A0A6G1JUD1_9PLEO</name>
<dbReference type="AlphaFoldDB" id="A0A6G1JUD1"/>
<evidence type="ECO:0000256" key="7">
    <source>
        <dbReference type="SAM" id="Phobius"/>
    </source>
</evidence>
<evidence type="ECO:0000256" key="6">
    <source>
        <dbReference type="SAM" id="MobiDB-lite"/>
    </source>
</evidence>
<gene>
    <name evidence="9" type="ORF">K504DRAFT_462707</name>
</gene>
<dbReference type="Proteomes" id="UP000799428">
    <property type="component" value="Unassembled WGS sequence"/>
</dbReference>
<feature type="transmembrane region" description="Helical" evidence="7">
    <location>
        <begin position="198"/>
        <end position="220"/>
    </location>
</feature>
<feature type="transmembrane region" description="Helical" evidence="7">
    <location>
        <begin position="232"/>
        <end position="251"/>
    </location>
</feature>
<feature type="domain" description="Rhodopsin" evidence="8">
    <location>
        <begin position="50"/>
        <end position="294"/>
    </location>
</feature>
<feature type="transmembrane region" description="Helical" evidence="7">
    <location>
        <begin position="271"/>
        <end position="293"/>
    </location>
</feature>
<organism evidence="9 10">
    <name type="scientific">Pleomassaria siparia CBS 279.74</name>
    <dbReference type="NCBI Taxonomy" id="1314801"/>
    <lineage>
        <taxon>Eukaryota</taxon>
        <taxon>Fungi</taxon>
        <taxon>Dikarya</taxon>
        <taxon>Ascomycota</taxon>
        <taxon>Pezizomycotina</taxon>
        <taxon>Dothideomycetes</taxon>
        <taxon>Pleosporomycetidae</taxon>
        <taxon>Pleosporales</taxon>
        <taxon>Pleomassariaceae</taxon>
        <taxon>Pleomassaria</taxon>
    </lineage>
</organism>
<comment type="similarity">
    <text evidence="5">Belongs to the SAT4 family.</text>
</comment>
<evidence type="ECO:0000256" key="5">
    <source>
        <dbReference type="ARBA" id="ARBA00038359"/>
    </source>
</evidence>
<dbReference type="GO" id="GO:0016020">
    <property type="term" value="C:membrane"/>
    <property type="evidence" value="ECO:0007669"/>
    <property type="project" value="UniProtKB-SubCell"/>
</dbReference>
<dbReference type="InterPro" id="IPR052337">
    <property type="entry name" value="SAT4-like"/>
</dbReference>
<reference evidence="9" key="1">
    <citation type="journal article" date="2020" name="Stud. Mycol.">
        <title>101 Dothideomycetes genomes: a test case for predicting lifestyles and emergence of pathogens.</title>
        <authorList>
            <person name="Haridas S."/>
            <person name="Albert R."/>
            <person name="Binder M."/>
            <person name="Bloem J."/>
            <person name="Labutti K."/>
            <person name="Salamov A."/>
            <person name="Andreopoulos B."/>
            <person name="Baker S."/>
            <person name="Barry K."/>
            <person name="Bills G."/>
            <person name="Bluhm B."/>
            <person name="Cannon C."/>
            <person name="Castanera R."/>
            <person name="Culley D."/>
            <person name="Daum C."/>
            <person name="Ezra D."/>
            <person name="Gonzalez J."/>
            <person name="Henrissat B."/>
            <person name="Kuo A."/>
            <person name="Liang C."/>
            <person name="Lipzen A."/>
            <person name="Lutzoni F."/>
            <person name="Magnuson J."/>
            <person name="Mondo S."/>
            <person name="Nolan M."/>
            <person name="Ohm R."/>
            <person name="Pangilinan J."/>
            <person name="Park H.-J."/>
            <person name="Ramirez L."/>
            <person name="Alfaro M."/>
            <person name="Sun H."/>
            <person name="Tritt A."/>
            <person name="Yoshinaga Y."/>
            <person name="Zwiers L.-H."/>
            <person name="Turgeon B."/>
            <person name="Goodwin S."/>
            <person name="Spatafora J."/>
            <person name="Crous P."/>
            <person name="Grigoriev I."/>
        </authorList>
    </citation>
    <scope>NUCLEOTIDE SEQUENCE</scope>
    <source>
        <strain evidence="9">CBS 279.74</strain>
    </source>
</reference>